<comment type="caution">
    <text evidence="1">The sequence shown here is derived from an EMBL/GenBank/DDBJ whole genome shotgun (WGS) entry which is preliminary data.</text>
</comment>
<evidence type="ECO:0000313" key="1">
    <source>
        <dbReference type="EMBL" id="KAJ8615050.1"/>
    </source>
</evidence>
<organism evidence="1 2">
    <name type="scientific">Persea americana</name>
    <name type="common">Avocado</name>
    <dbReference type="NCBI Taxonomy" id="3435"/>
    <lineage>
        <taxon>Eukaryota</taxon>
        <taxon>Viridiplantae</taxon>
        <taxon>Streptophyta</taxon>
        <taxon>Embryophyta</taxon>
        <taxon>Tracheophyta</taxon>
        <taxon>Spermatophyta</taxon>
        <taxon>Magnoliopsida</taxon>
        <taxon>Magnoliidae</taxon>
        <taxon>Laurales</taxon>
        <taxon>Lauraceae</taxon>
        <taxon>Persea</taxon>
    </lineage>
</organism>
<name>A0ACC2K1N9_PERAE</name>
<dbReference type="EMBL" id="CM056820">
    <property type="protein sequence ID" value="KAJ8615050.1"/>
    <property type="molecule type" value="Genomic_DNA"/>
</dbReference>
<accession>A0ACC2K1N9</accession>
<sequence>MEFLEEKSKPETNIRRRNQSRQEKAEEEKPKLARYTDSEECCALLGLRLLLNLVLALLLPQSRDRSFALHILNDHPVHGLLIFYLSTSLHSSSIQSANVSSPTF</sequence>
<keyword evidence="2" id="KW-1185">Reference proteome</keyword>
<gene>
    <name evidence="1" type="ORF">MRB53_034422</name>
</gene>
<dbReference type="Proteomes" id="UP001234297">
    <property type="component" value="Chromosome 12"/>
</dbReference>
<protein>
    <submittedName>
        <fullName evidence="1">Uncharacterized protein</fullName>
    </submittedName>
</protein>
<evidence type="ECO:0000313" key="2">
    <source>
        <dbReference type="Proteomes" id="UP001234297"/>
    </source>
</evidence>
<proteinExistence type="predicted"/>
<reference evidence="1 2" key="1">
    <citation type="journal article" date="2022" name="Hortic Res">
        <title>A haplotype resolved chromosomal level avocado genome allows analysis of novel avocado genes.</title>
        <authorList>
            <person name="Nath O."/>
            <person name="Fletcher S.J."/>
            <person name="Hayward A."/>
            <person name="Shaw L.M."/>
            <person name="Masouleh A.K."/>
            <person name="Furtado A."/>
            <person name="Henry R.J."/>
            <person name="Mitter N."/>
        </authorList>
    </citation>
    <scope>NUCLEOTIDE SEQUENCE [LARGE SCALE GENOMIC DNA]</scope>
    <source>
        <strain evidence="2">cv. Hass</strain>
    </source>
</reference>